<protein>
    <submittedName>
        <fullName evidence="1">TO8-2</fullName>
    </submittedName>
</protein>
<name>Q3LVS5_TAROF</name>
<sequence>RSAAGFIGVDPRSRVIYASPNLNIHTWTRLPVHDADFGWGRPVFMGPAVIFVRAGRCMSRRALYNDRTYVVRRCAL</sequence>
<proteinExistence type="evidence at transcript level"/>
<dbReference type="AlphaFoldDB" id="Q3LVS5"/>
<dbReference type="InterPro" id="IPR023213">
    <property type="entry name" value="CAT-like_dom_sf"/>
</dbReference>
<evidence type="ECO:0000313" key="1">
    <source>
        <dbReference type="EMBL" id="ABA26956.1"/>
    </source>
</evidence>
<feature type="non-terminal residue" evidence="1">
    <location>
        <position position="1"/>
    </location>
</feature>
<organism evidence="1">
    <name type="scientific">Taraxacum officinale</name>
    <name type="common">Common dandelion</name>
    <name type="synonym">Leontodon taraxacum</name>
    <dbReference type="NCBI Taxonomy" id="50225"/>
    <lineage>
        <taxon>Eukaryota</taxon>
        <taxon>Viridiplantae</taxon>
        <taxon>Streptophyta</taxon>
        <taxon>Embryophyta</taxon>
        <taxon>Tracheophyta</taxon>
        <taxon>Spermatophyta</taxon>
        <taxon>Magnoliopsida</taxon>
        <taxon>eudicotyledons</taxon>
        <taxon>Gunneridae</taxon>
        <taxon>Pentapetalae</taxon>
        <taxon>asterids</taxon>
        <taxon>campanulids</taxon>
        <taxon>Asterales</taxon>
        <taxon>Asteraceae</taxon>
        <taxon>Cichorioideae</taxon>
        <taxon>Cichorieae</taxon>
        <taxon>Crepidinae</taxon>
        <taxon>Taraxacum</taxon>
    </lineage>
</organism>
<dbReference type="Gene3D" id="3.30.559.10">
    <property type="entry name" value="Chloramphenicol acetyltransferase-like domain"/>
    <property type="match status" value="1"/>
</dbReference>
<dbReference type="EMBL" id="DQ160005">
    <property type="protein sequence ID" value="ABA26956.1"/>
    <property type="molecule type" value="mRNA"/>
</dbReference>
<accession>Q3LVS5</accession>
<feature type="non-terminal residue" evidence="1">
    <location>
        <position position="76"/>
    </location>
</feature>
<gene>
    <name evidence="1" type="ORF">To8-2</name>
</gene>
<reference evidence="1" key="1">
    <citation type="submission" date="2005-08" db="EMBL/GenBank/DDBJ databases">
        <title>Isolation and characterization of candidate genes for pathogen and herbivory defense in common dandelion (Taraxacum officinale) upon salicylic acid or methyl jasmonate treatment.</title>
        <authorList>
            <person name="Hulzink R.J.M."/>
            <person name="van Dijk P.J."/>
            <person name="Biere A."/>
        </authorList>
    </citation>
    <scope>NUCLEOTIDE SEQUENCE</scope>
</reference>
<dbReference type="Pfam" id="PF02458">
    <property type="entry name" value="Transferase"/>
    <property type="match status" value="1"/>
</dbReference>